<organism evidence="1">
    <name type="scientific">Darwinula stevensoni</name>
    <dbReference type="NCBI Taxonomy" id="69355"/>
    <lineage>
        <taxon>Eukaryota</taxon>
        <taxon>Metazoa</taxon>
        <taxon>Ecdysozoa</taxon>
        <taxon>Arthropoda</taxon>
        <taxon>Crustacea</taxon>
        <taxon>Oligostraca</taxon>
        <taxon>Ostracoda</taxon>
        <taxon>Podocopa</taxon>
        <taxon>Podocopida</taxon>
        <taxon>Darwinulocopina</taxon>
        <taxon>Darwinuloidea</taxon>
        <taxon>Darwinulidae</taxon>
        <taxon>Darwinula</taxon>
    </lineage>
</organism>
<protein>
    <submittedName>
        <fullName evidence="1">Uncharacterized protein</fullName>
    </submittedName>
</protein>
<keyword evidence="2" id="KW-1185">Reference proteome</keyword>
<reference evidence="1" key="1">
    <citation type="submission" date="2020-11" db="EMBL/GenBank/DDBJ databases">
        <authorList>
            <person name="Tran Van P."/>
        </authorList>
    </citation>
    <scope>NUCLEOTIDE SEQUENCE</scope>
</reference>
<evidence type="ECO:0000313" key="2">
    <source>
        <dbReference type="Proteomes" id="UP000677054"/>
    </source>
</evidence>
<dbReference type="OrthoDB" id="125347at2759"/>
<dbReference type="SUPFAM" id="SSF52540">
    <property type="entry name" value="P-loop containing nucleoside triphosphate hydrolases"/>
    <property type="match status" value="1"/>
</dbReference>
<proteinExistence type="predicted"/>
<dbReference type="EMBL" id="CAJPEV010000236">
    <property type="protein sequence ID" value="CAG0882781.1"/>
    <property type="molecule type" value="Genomic_DNA"/>
</dbReference>
<dbReference type="Gene3D" id="3.40.50.300">
    <property type="entry name" value="P-loop containing nucleotide triphosphate hydrolases"/>
    <property type="match status" value="1"/>
</dbReference>
<dbReference type="InterPro" id="IPR027417">
    <property type="entry name" value="P-loop_NTPase"/>
</dbReference>
<accession>A0A7R8X7X9</accession>
<dbReference type="Proteomes" id="UP000677054">
    <property type="component" value="Unassembled WGS sequence"/>
</dbReference>
<gene>
    <name evidence="1" type="ORF">DSTB1V02_LOCUS2201</name>
</gene>
<sequence>MSDESQAGRSAGEARLESYERIGELDIRKHLKIYFGADDKRSLIDATKEYVKLHYPYAYTKAFSLPEEYILNKRSFNKLHQTARKGKEDVDMPSDERSVAMVFDEVKKAFKDVPSLTVCDYAFTDTFLKGINQQQKKKFTSFVDLPRNPFQLFSENEAQMKKLLVILSPKQRELVNSTEKVILICGGPGTGKTLVVKKRAEKLAENSAVLLINMAGGFLTEEFRCDFEVNPLRSAYRVNLKRQLYKLSVTRAVFNNLDMATSAENFRFNAFTWFKLGIAAAACYRELVPVRPRSTQTPELLETVQELVVEDCLVTTRELDEWLDVGKSTVHEVLTQDLQLHNKASVWVPHRLSEDNKADRINGNEKIEILDGRDTDLQLDLGELIKFLLERGKEKHVLLDEVPITLGFQGVLYSETLSNHWKQIVDMSPHVKSVTVSFRPNDQSYTRDFLLQEVKPGGYQIEVLEGVKRNSRNIAELFLAIMDYSRHTFTSLERTFPIDMRVSEREFLPVLFPIPSCFSLHAGHCRDKNICEAVRASYAISIIYEECSQSLNNLPIFVVVDSYERWNALVKILIFSFDSLPVHFHDSGSYWGGKGITIRESFRGKQVPDGSVPIVVVTQDEIMGCHLKNKTVILDFPDSQWKNYIRLIVPNGENMIVVLEEEELRTGKFSRILKEVSQWNKGKLDEKDLHRRLEMAWLKFTDEEISRIMDGLDSASFPSLEMDRDEYIEADVAHVKKMSECWLTGIFGYPGSGKSRKVCQLIRQVMEQKGQFFILHCGSTLAVGAYRRSLGTMATLEIDKIGSSDVNSLQAIFKRTEKILKEKREKNVLGMEEEGKESDPVVVVVEDCPLLKELHGATTKLKAMNMRLILVFKPHSREVSRDKVDETIKVLNENQDSTAIVLQSQPINVHLLKHIQENETRTTLNLEAKSLPVSSVPAAIVLGPVVRYFKCSGLHLGYICKGKDKCFKSVAVASALRLAALSKKIERAASRSRKLAHILVSDEDLLRSLESLNSSPDVQVVHPNDFRGCETSGVISVNVSDDWLLEVISRSRTQLIIIDIIPDHNDLWKTMSREEHVQVWDGPSPIDFEAQPGIVLKLDEKERFLGEPTWNNAGERIGEEAVRKELIDPKTGTILCLPPETWETLNDTLLLPSSSSPFADWGYAWDGCEAEVPHVNDDNQRAIFEMLKEKGVKWEPEQRPPVALKGQSNGVGFLESLSLTFTGSLLHLPLLKKILVDDDPGDPLSQVNLAVEILRRPIVLIGKERSDVFLPKERHEKGELRGILLFCENHSSALTIFPIVPHRNKLESEEKEYILEDLGASQYEMKVYESLPEGSKFNTLDHRLPTPRKGRILRYFDKNLRYESRILERCFNELGEHNTLILLERFGEEDKFPAHHNI</sequence>
<name>A0A7R8X7X9_9CRUS</name>
<dbReference type="EMBL" id="LR899753">
    <property type="protein sequence ID" value="CAD7242230.1"/>
    <property type="molecule type" value="Genomic_DNA"/>
</dbReference>
<evidence type="ECO:0000313" key="1">
    <source>
        <dbReference type="EMBL" id="CAD7242230.1"/>
    </source>
</evidence>